<evidence type="ECO:0000313" key="4">
    <source>
        <dbReference type="RefSeq" id="XP_026542187.1"/>
    </source>
</evidence>
<protein>
    <submittedName>
        <fullName evidence="4">Fibrosin-1-like protein</fullName>
    </submittedName>
</protein>
<sequence length="198" mass="22386">MDGKIRQSRKSRSQRDRVRRRDPNGRDRLQSPSSTSERETSPGKENTSQSGLLPKSQASAGRNARPPRRRRRESSSQEEDLIDGFAIASFTTMEALEKDMSLKPQERKEKWERHPGKKLRESEHCVSAEPSENGHSNDAGSSGRETDRGKERVKKKIPLKVQKQMKVPARRGGRNSEDDSIREATSSQLSSSRDCLSD</sequence>
<dbReference type="PANTHER" id="PTHR14429">
    <property type="entry name" value="FIBROSIN FAMILY MEMBER"/>
    <property type="match status" value="1"/>
</dbReference>
<evidence type="ECO:0000256" key="1">
    <source>
        <dbReference type="ARBA" id="ARBA00022553"/>
    </source>
</evidence>
<dbReference type="KEGG" id="nss:113424624"/>
<feature type="compositionally biased region" description="Basic and acidic residues" evidence="2">
    <location>
        <begin position="13"/>
        <end position="29"/>
    </location>
</feature>
<gene>
    <name evidence="4" type="primary">LOC113424624</name>
</gene>
<feature type="region of interest" description="Disordered" evidence="2">
    <location>
        <begin position="1"/>
        <end position="198"/>
    </location>
</feature>
<evidence type="ECO:0000256" key="2">
    <source>
        <dbReference type="SAM" id="MobiDB-lite"/>
    </source>
</evidence>
<feature type="compositionally biased region" description="Low complexity" evidence="2">
    <location>
        <begin position="186"/>
        <end position="198"/>
    </location>
</feature>
<dbReference type="Proteomes" id="UP000504612">
    <property type="component" value="Unplaced"/>
</dbReference>
<dbReference type="GeneID" id="113424624"/>
<dbReference type="AlphaFoldDB" id="A0A6J1VFX6"/>
<feature type="compositionally biased region" description="Basic and acidic residues" evidence="2">
    <location>
        <begin position="95"/>
        <end position="126"/>
    </location>
</feature>
<keyword evidence="3" id="KW-1185">Reference proteome</keyword>
<evidence type="ECO:0000313" key="3">
    <source>
        <dbReference type="Proteomes" id="UP000504612"/>
    </source>
</evidence>
<feature type="compositionally biased region" description="Basic residues" evidence="2">
    <location>
        <begin position="1"/>
        <end position="12"/>
    </location>
</feature>
<name>A0A6J1VFX6_9SAUR</name>
<proteinExistence type="predicted"/>
<feature type="non-terminal residue" evidence="4">
    <location>
        <position position="198"/>
    </location>
</feature>
<accession>A0A6J1VFX6</accession>
<dbReference type="RefSeq" id="XP_026542187.1">
    <property type="nucleotide sequence ID" value="XM_026686402.1"/>
</dbReference>
<keyword evidence="1" id="KW-0597">Phosphoprotein</keyword>
<dbReference type="InterPro" id="IPR023246">
    <property type="entry name" value="AUTS2"/>
</dbReference>
<feature type="compositionally biased region" description="Polar residues" evidence="2">
    <location>
        <begin position="43"/>
        <end position="60"/>
    </location>
</feature>
<dbReference type="PANTHER" id="PTHR14429:SF20">
    <property type="entry name" value="FIBROSIN-1-LIKE PROTEIN"/>
    <property type="match status" value="1"/>
</dbReference>
<reference evidence="4" key="1">
    <citation type="submission" date="2025-08" db="UniProtKB">
        <authorList>
            <consortium name="RefSeq"/>
        </authorList>
    </citation>
    <scope>IDENTIFICATION</scope>
</reference>
<organism evidence="3 4">
    <name type="scientific">Notechis scutatus</name>
    <name type="common">mainland tiger snake</name>
    <dbReference type="NCBI Taxonomy" id="8663"/>
    <lineage>
        <taxon>Eukaryota</taxon>
        <taxon>Metazoa</taxon>
        <taxon>Chordata</taxon>
        <taxon>Craniata</taxon>
        <taxon>Vertebrata</taxon>
        <taxon>Euteleostomi</taxon>
        <taxon>Lepidosauria</taxon>
        <taxon>Squamata</taxon>
        <taxon>Bifurcata</taxon>
        <taxon>Unidentata</taxon>
        <taxon>Episquamata</taxon>
        <taxon>Toxicofera</taxon>
        <taxon>Serpentes</taxon>
        <taxon>Colubroidea</taxon>
        <taxon>Elapidae</taxon>
        <taxon>Hydrophiinae</taxon>
        <taxon>Notechis</taxon>
    </lineage>
</organism>